<name>A0A8J2L4B3_9HEXA</name>
<dbReference type="Proteomes" id="UP000708208">
    <property type="component" value="Unassembled WGS sequence"/>
</dbReference>
<evidence type="ECO:0000313" key="3">
    <source>
        <dbReference type="Proteomes" id="UP000708208"/>
    </source>
</evidence>
<keyword evidence="3" id="KW-1185">Reference proteome</keyword>
<comment type="caution">
    <text evidence="2">The sequence shown here is derived from an EMBL/GenBank/DDBJ whole genome shotgun (WGS) entry which is preliminary data.</text>
</comment>
<organism evidence="2 3">
    <name type="scientific">Allacma fusca</name>
    <dbReference type="NCBI Taxonomy" id="39272"/>
    <lineage>
        <taxon>Eukaryota</taxon>
        <taxon>Metazoa</taxon>
        <taxon>Ecdysozoa</taxon>
        <taxon>Arthropoda</taxon>
        <taxon>Hexapoda</taxon>
        <taxon>Collembola</taxon>
        <taxon>Symphypleona</taxon>
        <taxon>Sminthuridae</taxon>
        <taxon>Allacma</taxon>
    </lineage>
</organism>
<dbReference type="OrthoDB" id="97058at2759"/>
<reference evidence="2" key="1">
    <citation type="submission" date="2021-06" db="EMBL/GenBank/DDBJ databases">
        <authorList>
            <person name="Hodson N. C."/>
            <person name="Mongue J. A."/>
            <person name="Jaron S. K."/>
        </authorList>
    </citation>
    <scope>NUCLEOTIDE SEQUENCE</scope>
</reference>
<protein>
    <submittedName>
        <fullName evidence="2">Uncharacterized protein</fullName>
    </submittedName>
</protein>
<accession>A0A8J2L4B3</accession>
<feature type="compositionally biased region" description="Polar residues" evidence="1">
    <location>
        <begin position="98"/>
        <end position="117"/>
    </location>
</feature>
<proteinExistence type="predicted"/>
<evidence type="ECO:0000313" key="2">
    <source>
        <dbReference type="EMBL" id="CAG7826043.1"/>
    </source>
</evidence>
<evidence type="ECO:0000256" key="1">
    <source>
        <dbReference type="SAM" id="MobiDB-lite"/>
    </source>
</evidence>
<dbReference type="AlphaFoldDB" id="A0A8J2L4B3"/>
<dbReference type="EMBL" id="CAJVCH010538411">
    <property type="protein sequence ID" value="CAG7826043.1"/>
    <property type="molecule type" value="Genomic_DNA"/>
</dbReference>
<feature type="region of interest" description="Disordered" evidence="1">
    <location>
        <begin position="66"/>
        <end position="117"/>
    </location>
</feature>
<gene>
    <name evidence="2" type="ORF">AFUS01_LOCUS36114</name>
</gene>
<sequence>MMELQELARLLGEIKNPVSDAWLVNRVVSSLPSEYRPFKKSWASISATTQTPEALLARFKNEELKKRVENESNPEDVETTKAFYAQGNRQQKDKKEQGGTSFTTHDNAMPSSSRATQNDNIAAPIPAVEQVNNHVQKKNKLVDYIPEILSSKLRDRNKIDQPRLNLARIAQEPLTSKL</sequence>